<proteinExistence type="predicted"/>
<feature type="chain" id="PRO_5043731294" evidence="1">
    <location>
        <begin position="21"/>
        <end position="95"/>
    </location>
</feature>
<dbReference type="Proteomes" id="UP000825729">
    <property type="component" value="Unassembled WGS sequence"/>
</dbReference>
<feature type="signal peptide" evidence="1">
    <location>
        <begin position="1"/>
        <end position="20"/>
    </location>
</feature>
<protein>
    <submittedName>
        <fullName evidence="2">Uncharacterized protein</fullName>
    </submittedName>
</protein>
<keyword evidence="3" id="KW-1185">Reference proteome</keyword>
<accession>A0AAV7EX87</accession>
<name>A0AAV7EX87_ARIFI</name>
<sequence>MKTTIVAVLFLASYLIAIQGVVVDAGRVELEGEAKVEELICPTACPPGCIAKNDGKRCYCECPPVESTNELICPTDCPPNCVMKNDGKKCYCDCT</sequence>
<keyword evidence="1" id="KW-0732">Signal</keyword>
<dbReference type="AlphaFoldDB" id="A0AAV7EX87"/>
<evidence type="ECO:0000313" key="2">
    <source>
        <dbReference type="EMBL" id="KAG9453343.1"/>
    </source>
</evidence>
<organism evidence="2 3">
    <name type="scientific">Aristolochia fimbriata</name>
    <name type="common">White veined hardy Dutchman's pipe vine</name>
    <dbReference type="NCBI Taxonomy" id="158543"/>
    <lineage>
        <taxon>Eukaryota</taxon>
        <taxon>Viridiplantae</taxon>
        <taxon>Streptophyta</taxon>
        <taxon>Embryophyta</taxon>
        <taxon>Tracheophyta</taxon>
        <taxon>Spermatophyta</taxon>
        <taxon>Magnoliopsida</taxon>
        <taxon>Magnoliidae</taxon>
        <taxon>Piperales</taxon>
        <taxon>Aristolochiaceae</taxon>
        <taxon>Aristolochia</taxon>
    </lineage>
</organism>
<dbReference type="EMBL" id="JAINDJ010000003">
    <property type="protein sequence ID" value="KAG9453343.1"/>
    <property type="molecule type" value="Genomic_DNA"/>
</dbReference>
<comment type="caution">
    <text evidence="2">The sequence shown here is derived from an EMBL/GenBank/DDBJ whole genome shotgun (WGS) entry which is preliminary data.</text>
</comment>
<evidence type="ECO:0000313" key="3">
    <source>
        <dbReference type="Proteomes" id="UP000825729"/>
    </source>
</evidence>
<gene>
    <name evidence="2" type="ORF">H6P81_006247</name>
</gene>
<reference evidence="2 3" key="1">
    <citation type="submission" date="2021-07" db="EMBL/GenBank/DDBJ databases">
        <title>The Aristolochia fimbriata genome: insights into angiosperm evolution, floral development and chemical biosynthesis.</title>
        <authorList>
            <person name="Jiao Y."/>
        </authorList>
    </citation>
    <scope>NUCLEOTIDE SEQUENCE [LARGE SCALE GENOMIC DNA]</scope>
    <source>
        <strain evidence="2">IBCAS-2021</strain>
        <tissue evidence="2">Leaf</tissue>
    </source>
</reference>
<evidence type="ECO:0000256" key="1">
    <source>
        <dbReference type="SAM" id="SignalP"/>
    </source>
</evidence>